<dbReference type="GO" id="GO:0004795">
    <property type="term" value="F:threonine synthase activity"/>
    <property type="evidence" value="ECO:0007669"/>
    <property type="project" value="UniProtKB-UniRule"/>
</dbReference>
<dbReference type="NCBIfam" id="TIGR00260">
    <property type="entry name" value="thrC"/>
    <property type="match status" value="1"/>
</dbReference>
<evidence type="ECO:0000256" key="3">
    <source>
        <dbReference type="ARBA" id="ARBA00022898"/>
    </source>
</evidence>
<feature type="domain" description="Threonine synthase N-terminal" evidence="8">
    <location>
        <begin position="26"/>
        <end position="86"/>
    </location>
</feature>
<dbReference type="GO" id="GO:0009088">
    <property type="term" value="P:threonine biosynthetic process"/>
    <property type="evidence" value="ECO:0007669"/>
    <property type="project" value="UniProtKB-UniRule"/>
</dbReference>
<evidence type="ECO:0000256" key="5">
    <source>
        <dbReference type="NCBIfam" id="TIGR00260"/>
    </source>
</evidence>
<comment type="similarity">
    <text evidence="2">Belongs to the threonine synthase family.</text>
</comment>
<evidence type="ECO:0000259" key="7">
    <source>
        <dbReference type="Pfam" id="PF00291"/>
    </source>
</evidence>
<sequence>MSLKVTYWLIIFHQKVQRLQMKIRIKSTRGQCVSTIDEAILSGLAGDGGLFVPDRFPNLTIKKFYEYGNLIDFSVNLLSPFFSDSKIDVNNAFFQKFLTFSFPLHHLFKKSYVLELFHGPTLSFKDLGTQFFSECLLHLIENKSAKVLVATSGDTGAAIAHALDGKRDLEGIILFPKDKLTFRQQSQITCWGENIRALAVNGSFDQCQQLVKLVFAKREHKGILTTANSMNIARLLPQIIFYAFTSIQLALRHNHSVNFIVPGGNLGNVTACYWAKMLGFPVEQILIANNINSALGEFLLTGAYQAKSVTKTLATAMDVGEPSNLDRLFVLFNNYSECKKQMNAESVSDEQIKQAILHCYNKYHYIICPHTATAYHRLSTINQDKPWVIVAPGHPAKFEEVLEPLLKKEIPVPEQLKVLLGRKQHYSIIEPNYHALYHFLVE</sequence>
<protein>
    <recommendedName>
        <fullName evidence="5">Threonine synthase</fullName>
        <ecNumber evidence="5">4.2.3.1</ecNumber>
    </recommendedName>
</protein>
<keyword evidence="3 6" id="KW-0663">Pyridoxal phosphate</keyword>
<evidence type="ECO:0000256" key="2">
    <source>
        <dbReference type="ARBA" id="ARBA00005517"/>
    </source>
</evidence>
<name>Q5ZUZ9_LEGPH</name>
<dbReference type="OrthoDB" id="9763107at2"/>
<proteinExistence type="inferred from homology"/>
<organism evidence="9 10">
    <name type="scientific">Legionella pneumophila subsp. pneumophila (strain Philadelphia 1 / ATCC 33152 / DSM 7513)</name>
    <dbReference type="NCBI Taxonomy" id="272624"/>
    <lineage>
        <taxon>Bacteria</taxon>
        <taxon>Pseudomonadati</taxon>
        <taxon>Pseudomonadota</taxon>
        <taxon>Gammaproteobacteria</taxon>
        <taxon>Legionellales</taxon>
        <taxon>Legionellaceae</taxon>
        <taxon>Legionella</taxon>
    </lineage>
</organism>
<dbReference type="HOGENOM" id="CLU_015170_0_0_6"/>
<dbReference type="KEGG" id="lpn:lpg1643"/>
<dbReference type="STRING" id="272624.lpg1643"/>
<dbReference type="EMBL" id="AE017354">
    <property type="protein sequence ID" value="AAU27723.1"/>
    <property type="molecule type" value="Genomic_DNA"/>
</dbReference>
<dbReference type="InterPro" id="IPR004450">
    <property type="entry name" value="Thr_synthase-like"/>
</dbReference>
<feature type="domain" description="Tryptophan synthase beta chain-like PALP" evidence="7">
    <location>
        <begin position="114"/>
        <end position="393"/>
    </location>
</feature>
<dbReference type="Pfam" id="PF14821">
    <property type="entry name" value="Thr_synth_N"/>
    <property type="match status" value="1"/>
</dbReference>
<evidence type="ECO:0000313" key="9">
    <source>
        <dbReference type="EMBL" id="AAU27723.1"/>
    </source>
</evidence>
<evidence type="ECO:0000256" key="6">
    <source>
        <dbReference type="PIRSR" id="PIRSR604450-51"/>
    </source>
</evidence>
<comment type="cofactor">
    <cofactor evidence="1 6">
        <name>pyridoxal 5'-phosphate</name>
        <dbReference type="ChEBI" id="CHEBI:597326"/>
    </cofactor>
</comment>
<dbReference type="InterPro" id="IPR001926">
    <property type="entry name" value="TrpB-like_PALP"/>
</dbReference>
<evidence type="ECO:0000256" key="4">
    <source>
        <dbReference type="ARBA" id="ARBA00023239"/>
    </source>
</evidence>
<gene>
    <name evidence="9" type="primary">thrC</name>
    <name evidence="9" type="ordered locus">lpg1643</name>
</gene>
<dbReference type="SUPFAM" id="SSF53686">
    <property type="entry name" value="Tryptophan synthase beta subunit-like PLP-dependent enzymes"/>
    <property type="match status" value="1"/>
</dbReference>
<dbReference type="Pfam" id="PF00291">
    <property type="entry name" value="PALP"/>
    <property type="match status" value="1"/>
</dbReference>
<dbReference type="Gene3D" id="3.90.1380.10">
    <property type="entry name" value="Threonine synthase, N-terminal domain"/>
    <property type="match status" value="1"/>
</dbReference>
<dbReference type="AlphaFoldDB" id="Q5ZUZ9"/>
<keyword evidence="4 9" id="KW-0456">Lyase</keyword>
<reference evidence="9 10" key="1">
    <citation type="journal article" date="2004" name="Science">
        <title>The genomic sequence of the accidental pathogen Legionella pneumophila.</title>
        <authorList>
            <person name="Chien M."/>
            <person name="Morozova I."/>
            <person name="Shi S."/>
            <person name="Sheng H."/>
            <person name="Chen J."/>
            <person name="Gomez S.M."/>
            <person name="Asamani G."/>
            <person name="Hill K."/>
            <person name="Nuara J."/>
            <person name="Feder M."/>
            <person name="Rineer J."/>
            <person name="Greenberg J.J."/>
            <person name="Steshenko V."/>
            <person name="Park S.H."/>
            <person name="Zhao B."/>
            <person name="Teplitskaya E."/>
            <person name="Edwards J.R."/>
            <person name="Pampou S."/>
            <person name="Georghiou A."/>
            <person name="Chou I.C."/>
            <person name="Iannuccilli W."/>
            <person name="Ulz M.E."/>
            <person name="Kim D.H."/>
            <person name="Geringer-Sameth A."/>
            <person name="Goldsberry C."/>
            <person name="Morozov P."/>
            <person name="Fischer S.G."/>
            <person name="Segal G."/>
            <person name="Qu X."/>
            <person name="Rzhetsky A."/>
            <person name="Zhang P."/>
            <person name="Cayanis E."/>
            <person name="De Jong P.J."/>
            <person name="Ju J."/>
            <person name="Kalachikov S."/>
            <person name="Shuman H.A."/>
            <person name="Russo J.J."/>
        </authorList>
    </citation>
    <scope>NUCLEOTIDE SEQUENCE [LARGE SCALE GENOMIC DNA]</scope>
    <source>
        <strain evidence="10">Philadelphia 1 / ATCC 33152 / DSM 7513</strain>
    </source>
</reference>
<dbReference type="InterPro" id="IPR036052">
    <property type="entry name" value="TrpB-like_PALP_sf"/>
</dbReference>
<evidence type="ECO:0000313" key="10">
    <source>
        <dbReference type="Proteomes" id="UP000000609"/>
    </source>
</evidence>
<dbReference type="InterPro" id="IPR051166">
    <property type="entry name" value="Threonine_Synthase"/>
</dbReference>
<dbReference type="PANTHER" id="PTHR42690">
    <property type="entry name" value="THREONINE SYNTHASE FAMILY MEMBER"/>
    <property type="match status" value="1"/>
</dbReference>
<evidence type="ECO:0000259" key="8">
    <source>
        <dbReference type="Pfam" id="PF14821"/>
    </source>
</evidence>
<dbReference type="EC" id="4.2.3.1" evidence="5"/>
<dbReference type="InterPro" id="IPR037158">
    <property type="entry name" value="Thr_synth_N_sf"/>
</dbReference>
<dbReference type="Proteomes" id="UP000000609">
    <property type="component" value="Chromosome"/>
</dbReference>
<dbReference type="Gene3D" id="3.40.50.1100">
    <property type="match status" value="2"/>
</dbReference>
<dbReference type="PANTHER" id="PTHR42690:SF1">
    <property type="entry name" value="THREONINE SYNTHASE-LIKE 2"/>
    <property type="match status" value="1"/>
</dbReference>
<dbReference type="PATRIC" id="fig|272624.6.peg.1720"/>
<keyword evidence="10" id="KW-1185">Reference proteome</keyword>
<feature type="modified residue" description="N6-(pyridoxal phosphate)lysine" evidence="6">
    <location>
        <position position="125"/>
    </location>
</feature>
<dbReference type="eggNOG" id="COG0498">
    <property type="taxonomic scope" value="Bacteria"/>
</dbReference>
<accession>Q5ZUZ9</accession>
<evidence type="ECO:0000256" key="1">
    <source>
        <dbReference type="ARBA" id="ARBA00001933"/>
    </source>
</evidence>
<dbReference type="InterPro" id="IPR029144">
    <property type="entry name" value="Thr_synth_N"/>
</dbReference>
<dbReference type="PaxDb" id="272624-lpg1643"/>